<dbReference type="OrthoDB" id="4505928at2759"/>
<feature type="region of interest" description="Disordered" evidence="1">
    <location>
        <begin position="1"/>
        <end position="26"/>
    </location>
</feature>
<dbReference type="AlphaFoldDB" id="W3WX28"/>
<gene>
    <name evidence="2" type="ORF">PFICI_10467</name>
</gene>
<dbReference type="EMBL" id="KI912115">
    <property type="protein sequence ID" value="ETS78405.1"/>
    <property type="molecule type" value="Genomic_DNA"/>
</dbReference>
<dbReference type="KEGG" id="pfy:PFICI_10467"/>
<evidence type="ECO:0008006" key="4">
    <source>
        <dbReference type="Google" id="ProtNLM"/>
    </source>
</evidence>
<evidence type="ECO:0000313" key="2">
    <source>
        <dbReference type="EMBL" id="ETS78405.1"/>
    </source>
</evidence>
<dbReference type="STRING" id="1229662.W3WX28"/>
<evidence type="ECO:0000313" key="3">
    <source>
        <dbReference type="Proteomes" id="UP000030651"/>
    </source>
</evidence>
<dbReference type="Proteomes" id="UP000030651">
    <property type="component" value="Unassembled WGS sequence"/>
</dbReference>
<organism evidence="2 3">
    <name type="scientific">Pestalotiopsis fici (strain W106-1 / CGMCC3.15140)</name>
    <dbReference type="NCBI Taxonomy" id="1229662"/>
    <lineage>
        <taxon>Eukaryota</taxon>
        <taxon>Fungi</taxon>
        <taxon>Dikarya</taxon>
        <taxon>Ascomycota</taxon>
        <taxon>Pezizomycotina</taxon>
        <taxon>Sordariomycetes</taxon>
        <taxon>Xylariomycetidae</taxon>
        <taxon>Amphisphaeriales</taxon>
        <taxon>Sporocadaceae</taxon>
        <taxon>Pestalotiopsis</taxon>
    </lineage>
</organism>
<dbReference type="RefSeq" id="XP_007837239.1">
    <property type="nucleotide sequence ID" value="XM_007839048.1"/>
</dbReference>
<accession>W3WX28</accession>
<dbReference type="GeneID" id="19275480"/>
<dbReference type="PANTHER" id="PTHR42070">
    <property type="entry name" value="FILAMENT ASSOCIATED PROTEIN, PUTATIVE (AFU_ORTHOLOGUE AFUA_8G06630)-RELATED"/>
    <property type="match status" value="1"/>
</dbReference>
<evidence type="ECO:0000256" key="1">
    <source>
        <dbReference type="SAM" id="MobiDB-lite"/>
    </source>
</evidence>
<keyword evidence="3" id="KW-1185">Reference proteome</keyword>
<name>W3WX28_PESFW</name>
<protein>
    <recommendedName>
        <fullName evidence="4">BZIP domain-containing protein</fullName>
    </recommendedName>
</protein>
<dbReference type="CDD" id="cd14688">
    <property type="entry name" value="bZIP_YAP"/>
    <property type="match status" value="1"/>
</dbReference>
<dbReference type="InParanoid" id="W3WX28"/>
<sequence>MPRKVRIPTSKEESRQAQQRSRARHRDYVASLEKRVAEFERQGVEATLEMQRAAQRVAATNERLLALLTLRGVPRHEVEAFLAAEPTAPDSASASVNVHSTALPASGMTHVQAPLENLTSPSTCRQSGQVKTCGEASDGRQQSCHDRRQVQQLCTPASKAISPMENDRETTSSAFPKEVTSCEAAATIIVNLRGNGEGLVEARQALGCSGDLPCSVKNTHLFQLMSEIP</sequence>
<dbReference type="PANTHER" id="PTHR42070:SF1">
    <property type="entry name" value="FILAMENT ASSOCIATED PROTEIN, PUTATIVE (AFU_ORTHOLOGUE AFUA_8G06630)-RELATED"/>
    <property type="match status" value="1"/>
</dbReference>
<dbReference type="HOGENOM" id="CLU_060781_2_0_1"/>
<proteinExistence type="predicted"/>
<dbReference type="OMA" id="ANMHGHA"/>
<reference evidence="3" key="1">
    <citation type="journal article" date="2015" name="BMC Genomics">
        <title>Genomic and transcriptomic analysis of the endophytic fungus Pestalotiopsis fici reveals its lifestyle and high potential for synthesis of natural products.</title>
        <authorList>
            <person name="Wang X."/>
            <person name="Zhang X."/>
            <person name="Liu L."/>
            <person name="Xiang M."/>
            <person name="Wang W."/>
            <person name="Sun X."/>
            <person name="Che Y."/>
            <person name="Guo L."/>
            <person name="Liu G."/>
            <person name="Guo L."/>
            <person name="Wang C."/>
            <person name="Yin W.B."/>
            <person name="Stadler M."/>
            <person name="Zhang X."/>
            <person name="Liu X."/>
        </authorList>
    </citation>
    <scope>NUCLEOTIDE SEQUENCE [LARGE SCALE GENOMIC DNA]</scope>
    <source>
        <strain evidence="3">W106-1 / CGMCC3.15140</strain>
    </source>
</reference>
<dbReference type="eggNOG" id="ENOG502SA8A">
    <property type="taxonomic scope" value="Eukaryota"/>
</dbReference>